<dbReference type="RefSeq" id="WP_324670365.1">
    <property type="nucleotide sequence ID" value="NZ_CP141614.1"/>
</dbReference>
<keyword evidence="4" id="KW-0813">Transport</keyword>
<evidence type="ECO:0000256" key="7">
    <source>
        <dbReference type="ARBA" id="ARBA00022795"/>
    </source>
</evidence>
<keyword evidence="6" id="KW-0547">Nucleotide-binding</keyword>
<evidence type="ECO:0000256" key="3">
    <source>
        <dbReference type="ARBA" id="ARBA00014919"/>
    </source>
</evidence>
<evidence type="ECO:0000256" key="13">
    <source>
        <dbReference type="ARBA" id="ARBA00030866"/>
    </source>
</evidence>
<evidence type="ECO:0000256" key="8">
    <source>
        <dbReference type="ARBA" id="ARBA00022927"/>
    </source>
</evidence>
<evidence type="ECO:0000256" key="12">
    <source>
        <dbReference type="ARBA" id="ARBA00025337"/>
    </source>
</evidence>
<evidence type="ECO:0000313" key="17">
    <source>
        <dbReference type="EMBL" id="WRP15941.1"/>
    </source>
</evidence>
<evidence type="ECO:0000256" key="1">
    <source>
        <dbReference type="ARBA" id="ARBA00004413"/>
    </source>
</evidence>
<organism evidence="17 18">
    <name type="scientific">Geochorda subterranea</name>
    <dbReference type="NCBI Taxonomy" id="3109564"/>
    <lineage>
        <taxon>Bacteria</taxon>
        <taxon>Bacillati</taxon>
        <taxon>Bacillota</taxon>
        <taxon>Limnochordia</taxon>
        <taxon>Limnochordales</taxon>
        <taxon>Geochordaceae</taxon>
        <taxon>Geochorda</taxon>
    </lineage>
</organism>
<dbReference type="Gene3D" id="1.20.120.1380">
    <property type="entry name" value="Flagellar FlhF biosynthesis protein, N domain"/>
    <property type="match status" value="1"/>
</dbReference>
<dbReference type="InterPro" id="IPR047040">
    <property type="entry name" value="FlhF__GTPase_dom"/>
</dbReference>
<evidence type="ECO:0000259" key="16">
    <source>
        <dbReference type="SMART" id="SM00962"/>
    </source>
</evidence>
<comment type="subcellular location">
    <subcellularLocation>
        <location evidence="1">Cell membrane</location>
        <topology evidence="1">Peripheral membrane protein</topology>
        <orientation evidence="1">Cytoplasmic side</orientation>
    </subcellularLocation>
</comment>
<dbReference type="Pfam" id="PF00448">
    <property type="entry name" value="SRP54"/>
    <property type="match status" value="1"/>
</dbReference>
<feature type="domain" description="AAA+ ATPase" evidence="15">
    <location>
        <begin position="159"/>
        <end position="350"/>
    </location>
</feature>
<dbReference type="Gene3D" id="3.40.50.300">
    <property type="entry name" value="P-loop containing nucleotide triphosphate hydrolases"/>
    <property type="match status" value="1"/>
</dbReference>
<dbReference type="PANTHER" id="PTHR43134">
    <property type="entry name" value="SIGNAL RECOGNITION PARTICLE RECEPTOR SUBUNIT ALPHA"/>
    <property type="match status" value="1"/>
</dbReference>
<keyword evidence="10" id="KW-0472">Membrane</keyword>
<feature type="region of interest" description="Disordered" evidence="14">
    <location>
        <begin position="52"/>
        <end position="98"/>
    </location>
</feature>
<evidence type="ECO:0000256" key="14">
    <source>
        <dbReference type="SAM" id="MobiDB-lite"/>
    </source>
</evidence>
<dbReference type="InterPro" id="IPR027417">
    <property type="entry name" value="P-loop_NTPase"/>
</dbReference>
<dbReference type="SMART" id="SM00382">
    <property type="entry name" value="AAA"/>
    <property type="match status" value="1"/>
</dbReference>
<keyword evidence="9" id="KW-0342">GTP-binding</keyword>
<dbReference type="InterPro" id="IPR000897">
    <property type="entry name" value="SRP54_GTPase_dom"/>
</dbReference>
<dbReference type="Proteomes" id="UP001333102">
    <property type="component" value="Chromosome"/>
</dbReference>
<dbReference type="SMART" id="SM00962">
    <property type="entry name" value="SRP54"/>
    <property type="match status" value="1"/>
</dbReference>
<dbReference type="CDD" id="cd17873">
    <property type="entry name" value="FlhF"/>
    <property type="match status" value="1"/>
</dbReference>
<evidence type="ECO:0000256" key="11">
    <source>
        <dbReference type="ARBA" id="ARBA00023225"/>
    </source>
</evidence>
<proteinExistence type="inferred from homology"/>
<reference evidence="18" key="1">
    <citation type="submission" date="2023-12" db="EMBL/GenBank/DDBJ databases">
        <title>Novel isolates from deep terrestrial aquifers shed light on the physiology and ecology of the class Limnochordia.</title>
        <authorList>
            <person name="Karnachuk O.V."/>
            <person name="Lukina A.P."/>
            <person name="Avakyan M.R."/>
            <person name="Kadnikov V."/>
            <person name="Begmatov S."/>
            <person name="Beletsky A.V."/>
            <person name="Mardanov A.V."/>
            <person name="Ravin N.V."/>
        </authorList>
    </citation>
    <scope>NUCLEOTIDE SEQUENCE [LARGE SCALE GENOMIC DNA]</scope>
    <source>
        <strain evidence="18">LN</strain>
    </source>
</reference>
<dbReference type="EMBL" id="CP141614">
    <property type="protein sequence ID" value="WRP15941.1"/>
    <property type="molecule type" value="Genomic_DNA"/>
</dbReference>
<comment type="similarity">
    <text evidence="2">Belongs to the GTP-binding SRP family.</text>
</comment>
<evidence type="ECO:0000256" key="6">
    <source>
        <dbReference type="ARBA" id="ARBA00022741"/>
    </source>
</evidence>
<evidence type="ECO:0000256" key="5">
    <source>
        <dbReference type="ARBA" id="ARBA00022475"/>
    </source>
</evidence>
<gene>
    <name evidence="17" type="ORF">VLY81_07605</name>
</gene>
<comment type="function">
    <text evidence="12">Necessary for flagellar biosynthesis. May be involved in translocation of the flagellum.</text>
</comment>
<keyword evidence="18" id="KW-1185">Reference proteome</keyword>
<dbReference type="SUPFAM" id="SSF52540">
    <property type="entry name" value="P-loop containing nucleoside triphosphate hydrolases"/>
    <property type="match status" value="1"/>
</dbReference>
<sequence>MLLRRYTAPSIREALAKVRAEMGDGALIVETRRVRPWWRRWGKASFEVIAALDGPSPPDRPSMVAAPAPQRELSRPAPAGDAPQARLPLPQARAGEDGSSRAEWFERLVQRDVEASLAWEIVERAERVARATGRPMAEAVAAQVGAAVPTMPLWERQARPRFVMLVGPTGTGKTTTLAKLAANFALVGGWRVALVTTDTFRIGAIQQLRTYADLVGLPLWVANDVKELQAVAQSATHDLVLIDTAGHNPGDNERMARTEALARALPPQAVVLLVVPAGVRQADLRELVGAYRTVPIGGVVVTKVDETRRRGALLNAPRWAQAPLAYIATGQMVPDDVELADGETVARWLLEPGALPKPGAEGGARA</sequence>
<protein>
    <recommendedName>
        <fullName evidence="3">Flagellar biosynthesis protein FlhF</fullName>
    </recommendedName>
    <alternativeName>
        <fullName evidence="13">Flagella-associated GTP-binding protein</fullName>
    </alternativeName>
</protein>
<evidence type="ECO:0000256" key="4">
    <source>
        <dbReference type="ARBA" id="ARBA00022448"/>
    </source>
</evidence>
<keyword evidence="11" id="KW-1006">Bacterial flagellum protein export</keyword>
<accession>A0ABZ1BT15</accession>
<evidence type="ECO:0000313" key="18">
    <source>
        <dbReference type="Proteomes" id="UP001333102"/>
    </source>
</evidence>
<name>A0ABZ1BT15_9FIRM</name>
<feature type="domain" description="SRP54-type proteins GTP-binding" evidence="16">
    <location>
        <begin position="160"/>
        <end position="351"/>
    </location>
</feature>
<dbReference type="PANTHER" id="PTHR43134:SF3">
    <property type="entry name" value="FLAGELLAR BIOSYNTHESIS PROTEIN FLHF"/>
    <property type="match status" value="1"/>
</dbReference>
<evidence type="ECO:0000259" key="15">
    <source>
        <dbReference type="SMART" id="SM00382"/>
    </source>
</evidence>
<evidence type="ECO:0000256" key="2">
    <source>
        <dbReference type="ARBA" id="ARBA00008531"/>
    </source>
</evidence>
<evidence type="ECO:0000256" key="9">
    <source>
        <dbReference type="ARBA" id="ARBA00023134"/>
    </source>
</evidence>
<keyword evidence="8" id="KW-0653">Protein transport</keyword>
<dbReference type="InterPro" id="IPR003593">
    <property type="entry name" value="AAA+_ATPase"/>
</dbReference>
<keyword evidence="7" id="KW-1005">Bacterial flagellum biogenesis</keyword>
<evidence type="ECO:0000256" key="10">
    <source>
        <dbReference type="ARBA" id="ARBA00023136"/>
    </source>
</evidence>
<keyword evidence="5" id="KW-1003">Cell membrane</keyword>